<name>A0A1G7GGN6_9BACL</name>
<dbReference type="NCBIfam" id="NF041642">
    <property type="entry name" value="RAxF_45"/>
    <property type="match status" value="1"/>
</dbReference>
<dbReference type="EMBL" id="FNBG01000003">
    <property type="protein sequence ID" value="SDE87276.1"/>
    <property type="molecule type" value="Genomic_DNA"/>
</dbReference>
<keyword evidence="2" id="KW-1185">Reference proteome</keyword>
<evidence type="ECO:0000313" key="2">
    <source>
        <dbReference type="Proteomes" id="UP000198972"/>
    </source>
</evidence>
<organism evidence="1 2">
    <name type="scientific">Fontibacillus panacisegetis</name>
    <dbReference type="NCBI Taxonomy" id="670482"/>
    <lineage>
        <taxon>Bacteria</taxon>
        <taxon>Bacillati</taxon>
        <taxon>Bacillota</taxon>
        <taxon>Bacilli</taxon>
        <taxon>Bacillales</taxon>
        <taxon>Paenibacillaceae</taxon>
        <taxon>Fontibacillus</taxon>
    </lineage>
</organism>
<proteinExistence type="predicted"/>
<dbReference type="Proteomes" id="UP000198972">
    <property type="component" value="Unassembled WGS sequence"/>
</dbReference>
<sequence length="45" mass="4991">MTQSTTKTCATMDIFMYIARVITFDFAANGISLSISRANQIITRS</sequence>
<dbReference type="STRING" id="670482.SAMN04488542_10343"/>
<dbReference type="InterPro" id="IPR048146">
    <property type="entry name" value="RAxF_45-like"/>
</dbReference>
<dbReference type="AlphaFoldDB" id="A0A1G7GGN6"/>
<gene>
    <name evidence="1" type="ORF">SAMN04488542_10343</name>
</gene>
<accession>A0A1G7GGN6</accession>
<protein>
    <submittedName>
        <fullName evidence="1">Uncharacterized protein</fullName>
    </submittedName>
</protein>
<dbReference type="RefSeq" id="WP_175471304.1">
    <property type="nucleotide sequence ID" value="NZ_FNBG01000003.1"/>
</dbReference>
<reference evidence="1 2" key="1">
    <citation type="submission" date="2016-10" db="EMBL/GenBank/DDBJ databases">
        <authorList>
            <person name="de Groot N.N."/>
        </authorList>
    </citation>
    <scope>NUCLEOTIDE SEQUENCE [LARGE SCALE GENOMIC DNA]</scope>
    <source>
        <strain evidence="1 2">DSM 28129</strain>
    </source>
</reference>
<evidence type="ECO:0000313" key="1">
    <source>
        <dbReference type="EMBL" id="SDE87276.1"/>
    </source>
</evidence>